<evidence type="ECO:0000313" key="2">
    <source>
        <dbReference type="Proteomes" id="UP001162992"/>
    </source>
</evidence>
<proteinExistence type="predicted"/>
<dbReference type="Proteomes" id="UP001162992">
    <property type="component" value="Chromosome 17"/>
</dbReference>
<keyword evidence="2" id="KW-1185">Reference proteome</keyword>
<accession>A0ACC2B6L0</accession>
<dbReference type="EMBL" id="CM055108">
    <property type="protein sequence ID" value="KAJ7525024.1"/>
    <property type="molecule type" value="Genomic_DNA"/>
</dbReference>
<name>A0ACC2B6L0_DIPCM</name>
<comment type="caution">
    <text evidence="1">The sequence shown here is derived from an EMBL/GenBank/DDBJ whole genome shotgun (WGS) entry which is preliminary data.</text>
</comment>
<protein>
    <submittedName>
        <fullName evidence="1">Uncharacterized protein</fullName>
    </submittedName>
</protein>
<evidence type="ECO:0000313" key="1">
    <source>
        <dbReference type="EMBL" id="KAJ7525024.1"/>
    </source>
</evidence>
<sequence>MQSGTGSSATPKNVKRKSRPSLVINLRSRRLQDLIILLLLVRKCPFKGGRATDPTCMITSKLGKHNQGRRESSGGFHTFQSFSFQEFGNNIISIGMTRSALSALTISLCSSQGIKY</sequence>
<organism evidence="1 2">
    <name type="scientific">Diphasiastrum complanatum</name>
    <name type="common">Issler's clubmoss</name>
    <name type="synonym">Lycopodium complanatum</name>
    <dbReference type="NCBI Taxonomy" id="34168"/>
    <lineage>
        <taxon>Eukaryota</taxon>
        <taxon>Viridiplantae</taxon>
        <taxon>Streptophyta</taxon>
        <taxon>Embryophyta</taxon>
        <taxon>Tracheophyta</taxon>
        <taxon>Lycopodiopsida</taxon>
        <taxon>Lycopodiales</taxon>
        <taxon>Lycopodiaceae</taxon>
        <taxon>Lycopodioideae</taxon>
        <taxon>Diphasiastrum</taxon>
    </lineage>
</organism>
<reference evidence="2" key="1">
    <citation type="journal article" date="2024" name="Proc. Natl. Acad. Sci. U.S.A.">
        <title>Extraordinary preservation of gene collinearity over three hundred million years revealed in homosporous lycophytes.</title>
        <authorList>
            <person name="Li C."/>
            <person name="Wickell D."/>
            <person name="Kuo L.Y."/>
            <person name="Chen X."/>
            <person name="Nie B."/>
            <person name="Liao X."/>
            <person name="Peng D."/>
            <person name="Ji J."/>
            <person name="Jenkins J."/>
            <person name="Williams M."/>
            <person name="Shu S."/>
            <person name="Plott C."/>
            <person name="Barry K."/>
            <person name="Rajasekar S."/>
            <person name="Grimwood J."/>
            <person name="Han X."/>
            <person name="Sun S."/>
            <person name="Hou Z."/>
            <person name="He W."/>
            <person name="Dai G."/>
            <person name="Sun C."/>
            <person name="Schmutz J."/>
            <person name="Leebens-Mack J.H."/>
            <person name="Li F.W."/>
            <person name="Wang L."/>
        </authorList>
    </citation>
    <scope>NUCLEOTIDE SEQUENCE [LARGE SCALE GENOMIC DNA]</scope>
    <source>
        <strain evidence="2">cv. PW_Plant_1</strain>
    </source>
</reference>
<gene>
    <name evidence="1" type="ORF">O6H91_17G032900</name>
</gene>